<evidence type="ECO:0008006" key="5">
    <source>
        <dbReference type="Google" id="ProtNLM"/>
    </source>
</evidence>
<keyword evidence="4" id="KW-1185">Reference proteome</keyword>
<feature type="repeat" description="PPR" evidence="2">
    <location>
        <begin position="529"/>
        <end position="563"/>
    </location>
</feature>
<dbReference type="InterPro" id="IPR002885">
    <property type="entry name" value="PPR_rpt"/>
</dbReference>
<protein>
    <recommendedName>
        <fullName evidence="5">Pentatricopeptide repeat-containing protein</fullName>
    </recommendedName>
</protein>
<evidence type="ECO:0000256" key="1">
    <source>
        <dbReference type="ARBA" id="ARBA00022737"/>
    </source>
</evidence>
<organism evidence="3 4">
    <name type="scientific">Ceratopteris richardii</name>
    <name type="common">Triangle waterfern</name>
    <dbReference type="NCBI Taxonomy" id="49495"/>
    <lineage>
        <taxon>Eukaryota</taxon>
        <taxon>Viridiplantae</taxon>
        <taxon>Streptophyta</taxon>
        <taxon>Embryophyta</taxon>
        <taxon>Tracheophyta</taxon>
        <taxon>Polypodiopsida</taxon>
        <taxon>Polypodiidae</taxon>
        <taxon>Polypodiales</taxon>
        <taxon>Pteridineae</taxon>
        <taxon>Pteridaceae</taxon>
        <taxon>Parkerioideae</taxon>
        <taxon>Ceratopteris</taxon>
    </lineage>
</organism>
<feature type="repeat" description="PPR" evidence="2">
    <location>
        <begin position="733"/>
        <end position="767"/>
    </location>
</feature>
<feature type="repeat" description="PPR" evidence="2">
    <location>
        <begin position="804"/>
        <end position="838"/>
    </location>
</feature>
<dbReference type="OrthoDB" id="1952878at2759"/>
<comment type="caution">
    <text evidence="3">The sequence shown here is derived from an EMBL/GenBank/DDBJ whole genome shotgun (WGS) entry which is preliminary data.</text>
</comment>
<feature type="repeat" description="PPR" evidence="2">
    <location>
        <begin position="131"/>
        <end position="165"/>
    </location>
</feature>
<dbReference type="EMBL" id="CM035419">
    <property type="protein sequence ID" value="KAH7415099.1"/>
    <property type="molecule type" value="Genomic_DNA"/>
</dbReference>
<dbReference type="InterPro" id="IPR011990">
    <property type="entry name" value="TPR-like_helical_dom_sf"/>
</dbReference>
<dbReference type="Gene3D" id="1.25.40.10">
    <property type="entry name" value="Tetratricopeptide repeat domain"/>
    <property type="match status" value="9"/>
</dbReference>
<dbReference type="Pfam" id="PF13041">
    <property type="entry name" value="PPR_2"/>
    <property type="match status" value="4"/>
</dbReference>
<feature type="repeat" description="PPR" evidence="2">
    <location>
        <begin position="333"/>
        <end position="367"/>
    </location>
</feature>
<gene>
    <name evidence="3" type="ORF">KP509_14G027200</name>
</gene>
<accession>A0A8T2T822</accession>
<feature type="repeat" description="PPR" evidence="2">
    <location>
        <begin position="31"/>
        <end position="65"/>
    </location>
</feature>
<feature type="repeat" description="PPR" evidence="2">
    <location>
        <begin position="434"/>
        <end position="468"/>
    </location>
</feature>
<evidence type="ECO:0000313" key="4">
    <source>
        <dbReference type="Proteomes" id="UP000825935"/>
    </source>
</evidence>
<dbReference type="AlphaFoldDB" id="A0A8T2T822"/>
<dbReference type="FunFam" id="1.25.40.10:FF:000158">
    <property type="entry name" value="pentatricopeptide repeat-containing protein At2g33680"/>
    <property type="match status" value="1"/>
</dbReference>
<dbReference type="Pfam" id="PF01535">
    <property type="entry name" value="PPR"/>
    <property type="match status" value="9"/>
</dbReference>
<dbReference type="InterPro" id="IPR046960">
    <property type="entry name" value="PPR_At4g14850-like_plant"/>
</dbReference>
<dbReference type="Proteomes" id="UP000825935">
    <property type="component" value="Chromosome 14"/>
</dbReference>
<reference evidence="3" key="1">
    <citation type="submission" date="2021-08" db="EMBL/GenBank/DDBJ databases">
        <title>WGS assembly of Ceratopteris richardii.</title>
        <authorList>
            <person name="Marchant D.B."/>
            <person name="Chen G."/>
            <person name="Jenkins J."/>
            <person name="Shu S."/>
            <person name="Leebens-Mack J."/>
            <person name="Grimwood J."/>
            <person name="Schmutz J."/>
            <person name="Soltis P."/>
            <person name="Soltis D."/>
            <person name="Chen Z.-H."/>
        </authorList>
    </citation>
    <scope>NUCLEOTIDE SEQUENCE</scope>
    <source>
        <strain evidence="3">Whitten #5841</strain>
        <tissue evidence="3">Leaf</tissue>
    </source>
</reference>
<dbReference type="PROSITE" id="PS51375">
    <property type="entry name" value="PPR"/>
    <property type="match status" value="9"/>
</dbReference>
<keyword evidence="1" id="KW-0677">Repeat</keyword>
<sequence length="1102" mass="122894">MHVGKYFGQRLNSCTRLEDACARFDSLLERDAYLWNTIIGVHAKHGENMQALQLFHQMQQEGTIPDNVTVIHMFSLHTKMDLLAGKRLHSCLLQDSIASDVVMGTALLTMYGRHGRVGLAEGVFYKSKEQDVALWNAMMNIYAQSGEDSCALQLFYKMNCTQWDPDKVTYICVLGACARLFDLEMGRIIHISIANMKLENDSMVVTTLVNMYGKCSSVDDAQDLFDQLIVREVATWNTLIDALITHGKDEQAIYMFKQMHEEGVFALKPTFVSILGALHSEVFLWEGKHMHVRISACGILSDKVVATALFGMYGSCGSIENAEDIFEGMVERSKISWNAMISECLQNKCGEKAFCTFEKMIWEGQVPDKVTYLNMLLACTLIGNFQNGIIMHTFIHSSNYNSEVAVTTALVGMYAKFGHLDMASRLFDTIKDRNIISWNSIVRAHVQSGLNEVAFQLIEQLKQEGFMPNGITLSLSLLVCCNEAGLLAGKQMHACMLRGNLESELVSMYARCGNLQNAILLFQSIHSKDISTWNNLIHACTQRGLEALSFQILNQMQVEGVIPNVFTCTAILDMCCTTCNIKRCQQLHACILHGDLKEDATIASSLIKTYGACGNLLQARAVFNCASDKDEVIWNTMMGVYSRQHQETITSILQLHSQMHQECHIPTRISYINCFSVCASSSALREGMQFHSCIRHSELELDTVLRNSLIFMYGKCGCHEISDKLFIEFPKWDRVTWGSMIAIYAEIGDSMKALQLFHSMAVVGNILPDRSTIISTLSSCASSSLLVDGKLLHAYITSLKLDADAEIINSLMNMYGKCGDLEDALALFVDLSAKDTCSWNTIIAVLLYHGHDTGAIQLFKRMQQESVNLCDITYACVLSACGDLSSLTYGRLVHHSIICNSEIESQRTVANAIISMYGKCGSLKDALSQSLRLSIRDTISWNAIIFGYAQHGYGEESVALLRSMQKERTPPDEVSFLTTILACSHSGLVDVACHLWISMCEDLKIKPGAEHFSCLVDTFSRAGRLFDARQFIANMPYQPCSVSWTTLLSACRNYVDALHGLQVAPYILEIDPDEFPTQSMLSNVRSIAVRLGHQEMDTSVYA</sequence>
<name>A0A8T2T822_CERRI</name>
<dbReference type="GO" id="GO:0003723">
    <property type="term" value="F:RNA binding"/>
    <property type="evidence" value="ECO:0007669"/>
    <property type="project" value="InterPro"/>
</dbReference>
<evidence type="ECO:0000256" key="2">
    <source>
        <dbReference type="PROSITE-ProRule" id="PRU00708"/>
    </source>
</evidence>
<feature type="repeat" description="PPR" evidence="2">
    <location>
        <begin position="232"/>
        <end position="266"/>
    </location>
</feature>
<proteinExistence type="predicted"/>
<dbReference type="NCBIfam" id="TIGR00756">
    <property type="entry name" value="PPR"/>
    <property type="match status" value="6"/>
</dbReference>
<dbReference type="PANTHER" id="PTHR24015:SF548">
    <property type="entry name" value="OS08G0340900 PROTEIN"/>
    <property type="match status" value="1"/>
</dbReference>
<evidence type="ECO:0000313" key="3">
    <source>
        <dbReference type="EMBL" id="KAH7415099.1"/>
    </source>
</evidence>
<dbReference type="GO" id="GO:0048731">
    <property type="term" value="P:system development"/>
    <property type="evidence" value="ECO:0007669"/>
    <property type="project" value="UniProtKB-ARBA"/>
</dbReference>
<feature type="repeat" description="PPR" evidence="2">
    <location>
        <begin position="937"/>
        <end position="971"/>
    </location>
</feature>
<dbReference type="OMA" id="HACIDED"/>
<dbReference type="GO" id="GO:0009451">
    <property type="term" value="P:RNA modification"/>
    <property type="evidence" value="ECO:0007669"/>
    <property type="project" value="InterPro"/>
</dbReference>
<dbReference type="PANTHER" id="PTHR24015">
    <property type="entry name" value="OS07G0578800 PROTEIN-RELATED"/>
    <property type="match status" value="1"/>
</dbReference>